<comment type="caution">
    <text evidence="1">The sequence shown here is derived from an EMBL/GenBank/DDBJ whole genome shotgun (WGS) entry which is preliminary data.</text>
</comment>
<organism evidence="1">
    <name type="scientific">Sesamum radiatum</name>
    <name type="common">Black benniseed</name>
    <dbReference type="NCBI Taxonomy" id="300843"/>
    <lineage>
        <taxon>Eukaryota</taxon>
        <taxon>Viridiplantae</taxon>
        <taxon>Streptophyta</taxon>
        <taxon>Embryophyta</taxon>
        <taxon>Tracheophyta</taxon>
        <taxon>Spermatophyta</taxon>
        <taxon>Magnoliopsida</taxon>
        <taxon>eudicotyledons</taxon>
        <taxon>Gunneridae</taxon>
        <taxon>Pentapetalae</taxon>
        <taxon>asterids</taxon>
        <taxon>lamiids</taxon>
        <taxon>Lamiales</taxon>
        <taxon>Pedaliaceae</taxon>
        <taxon>Sesamum</taxon>
    </lineage>
</organism>
<accession>A0AAW2LP40</accession>
<dbReference type="Gene3D" id="3.60.10.10">
    <property type="entry name" value="Endonuclease/exonuclease/phosphatase"/>
    <property type="match status" value="1"/>
</dbReference>
<reference evidence="1" key="1">
    <citation type="submission" date="2020-06" db="EMBL/GenBank/DDBJ databases">
        <authorList>
            <person name="Li T."/>
            <person name="Hu X."/>
            <person name="Zhang T."/>
            <person name="Song X."/>
            <person name="Zhang H."/>
            <person name="Dai N."/>
            <person name="Sheng W."/>
            <person name="Hou X."/>
            <person name="Wei L."/>
        </authorList>
    </citation>
    <scope>NUCLEOTIDE SEQUENCE</scope>
    <source>
        <strain evidence="1">G02</strain>
        <tissue evidence="1">Leaf</tissue>
    </source>
</reference>
<evidence type="ECO:0000313" key="1">
    <source>
        <dbReference type="EMBL" id="KAL0319941.1"/>
    </source>
</evidence>
<gene>
    <name evidence="1" type="ORF">Sradi_5255600</name>
</gene>
<name>A0AAW2LP40_SESRA</name>
<proteinExistence type="predicted"/>
<dbReference type="InterPro" id="IPR036691">
    <property type="entry name" value="Endo/exonu/phosph_ase_sf"/>
</dbReference>
<evidence type="ECO:0008006" key="2">
    <source>
        <dbReference type="Google" id="ProtNLM"/>
    </source>
</evidence>
<dbReference type="AlphaFoldDB" id="A0AAW2LP40"/>
<dbReference type="EMBL" id="JACGWJ010000024">
    <property type="protein sequence ID" value="KAL0319941.1"/>
    <property type="molecule type" value="Genomic_DNA"/>
</dbReference>
<reference evidence="1" key="2">
    <citation type="journal article" date="2024" name="Plant">
        <title>Genomic evolution and insights into agronomic trait innovations of Sesamum species.</title>
        <authorList>
            <person name="Miao H."/>
            <person name="Wang L."/>
            <person name="Qu L."/>
            <person name="Liu H."/>
            <person name="Sun Y."/>
            <person name="Le M."/>
            <person name="Wang Q."/>
            <person name="Wei S."/>
            <person name="Zheng Y."/>
            <person name="Lin W."/>
            <person name="Duan Y."/>
            <person name="Cao H."/>
            <person name="Xiong S."/>
            <person name="Wang X."/>
            <person name="Wei L."/>
            <person name="Li C."/>
            <person name="Ma Q."/>
            <person name="Ju M."/>
            <person name="Zhao R."/>
            <person name="Li G."/>
            <person name="Mu C."/>
            <person name="Tian Q."/>
            <person name="Mei H."/>
            <person name="Zhang T."/>
            <person name="Gao T."/>
            <person name="Zhang H."/>
        </authorList>
    </citation>
    <scope>NUCLEOTIDE SEQUENCE</scope>
    <source>
        <strain evidence="1">G02</strain>
    </source>
</reference>
<dbReference type="PANTHER" id="PTHR33710:SF71">
    <property type="entry name" value="ENDONUCLEASE_EXONUCLEASE_PHOSPHATASE DOMAIN-CONTAINING PROTEIN"/>
    <property type="match status" value="1"/>
</dbReference>
<protein>
    <recommendedName>
        <fullName evidence="2">Endonuclease/exonuclease/phosphatase domain-containing protein</fullName>
    </recommendedName>
</protein>
<sequence length="245" mass="28575">MQGFGGGLKKERWWLSPLWNKDTFADLVSFSASHIEVRVQLETGDDYWRFTGFCGAPESSNQSFSWTLLRHLSRIFTLPWVYGGDFNAIISDEKDGVLPTPQWQLRSFREALDDNMLFDVGFMGFPFTWSNNRETPHTVWKLLDRVYVNVAWNSKWPDSKVTHLQCIYSDDAQIFFEWRQCHNSSKPQNKPIRFLAMRIKSETCVFELWDCLDGVNPDSVIQVDGPTITALAKLYWDLEMDNKHT</sequence>
<dbReference type="PANTHER" id="PTHR33710">
    <property type="entry name" value="BNAC02G09200D PROTEIN"/>
    <property type="match status" value="1"/>
</dbReference>
<dbReference type="SUPFAM" id="SSF56219">
    <property type="entry name" value="DNase I-like"/>
    <property type="match status" value="1"/>
</dbReference>